<evidence type="ECO:0000256" key="4">
    <source>
        <dbReference type="ARBA" id="ARBA00022737"/>
    </source>
</evidence>
<keyword evidence="5" id="KW-0800">Toxin</keyword>
<dbReference type="SMART" id="SM00969">
    <property type="entry name" value="SOCS_box"/>
    <property type="match status" value="1"/>
</dbReference>
<dbReference type="GO" id="GO:0005737">
    <property type="term" value="C:cytoplasm"/>
    <property type="evidence" value="ECO:0007669"/>
    <property type="project" value="TreeGrafter"/>
</dbReference>
<feature type="repeat" description="ANK" evidence="8">
    <location>
        <begin position="263"/>
        <end position="295"/>
    </location>
</feature>
<dbReference type="Pfam" id="PF07525">
    <property type="entry name" value="SOCS_box"/>
    <property type="match status" value="1"/>
</dbReference>
<dbReference type="GO" id="GO:0006887">
    <property type="term" value="P:exocytosis"/>
    <property type="evidence" value="ECO:0007669"/>
    <property type="project" value="UniProtKB-KW"/>
</dbReference>
<dbReference type="InterPro" id="IPR002110">
    <property type="entry name" value="Ankyrin_rpt"/>
</dbReference>
<dbReference type="OrthoDB" id="6413977at2759"/>
<dbReference type="InterPro" id="IPR001496">
    <property type="entry name" value="SOCS_box"/>
</dbReference>
<name>A0A7R9M9X1_9ACAR</name>
<feature type="repeat" description="ANK" evidence="8">
    <location>
        <begin position="350"/>
        <end position="382"/>
    </location>
</feature>
<dbReference type="InterPro" id="IPR036770">
    <property type="entry name" value="Ankyrin_rpt-contain_sf"/>
</dbReference>
<keyword evidence="2" id="KW-0268">Exocytosis</keyword>
<evidence type="ECO:0000256" key="6">
    <source>
        <dbReference type="ARBA" id="ARBA00023043"/>
    </source>
</evidence>
<reference evidence="10" key="1">
    <citation type="submission" date="2020-11" db="EMBL/GenBank/DDBJ databases">
        <authorList>
            <person name="Tran Van P."/>
        </authorList>
    </citation>
    <scope>NUCLEOTIDE SEQUENCE</scope>
</reference>
<dbReference type="PROSITE" id="PS50297">
    <property type="entry name" value="ANK_REP_REGION"/>
    <property type="match status" value="3"/>
</dbReference>
<feature type="repeat" description="ANK" evidence="8">
    <location>
        <begin position="158"/>
        <end position="190"/>
    </location>
</feature>
<evidence type="ECO:0000256" key="1">
    <source>
        <dbReference type="ARBA" id="ARBA00004175"/>
    </source>
</evidence>
<keyword evidence="11" id="KW-1185">Reference proteome</keyword>
<feature type="repeat" description="ANK" evidence="8">
    <location>
        <begin position="230"/>
        <end position="262"/>
    </location>
</feature>
<evidence type="ECO:0000256" key="5">
    <source>
        <dbReference type="ARBA" id="ARBA00023028"/>
    </source>
</evidence>
<dbReference type="Pfam" id="PF00023">
    <property type="entry name" value="Ank"/>
    <property type="match status" value="1"/>
</dbReference>
<evidence type="ECO:0000313" key="11">
    <source>
        <dbReference type="Proteomes" id="UP000728032"/>
    </source>
</evidence>
<dbReference type="EMBL" id="OC925430">
    <property type="protein sequence ID" value="CAD7656136.1"/>
    <property type="molecule type" value="Genomic_DNA"/>
</dbReference>
<keyword evidence="5" id="KW-0638">Presynaptic neurotoxin</keyword>
<gene>
    <name evidence="10" type="ORF">ONB1V03_LOCUS12776</name>
</gene>
<comment type="subcellular location">
    <subcellularLocation>
        <location evidence="1">Target cell membrane</location>
    </subcellularLocation>
</comment>
<feature type="domain" description="SOCS box" evidence="9">
    <location>
        <begin position="535"/>
        <end position="581"/>
    </location>
</feature>
<accession>A0A7R9M9X1</accession>
<dbReference type="SUPFAM" id="SSF48403">
    <property type="entry name" value="Ankyrin repeat"/>
    <property type="match status" value="2"/>
</dbReference>
<keyword evidence="3" id="KW-1052">Target cell membrane</keyword>
<evidence type="ECO:0000256" key="8">
    <source>
        <dbReference type="PROSITE-ProRule" id="PRU00023"/>
    </source>
</evidence>
<sequence>MDFKEHYSDTSSSVANAVRLNDLKLLRKLIRDGLAVDVMDNRGWRPLHQVINSSQAPASILKEKNSYQLVEELLKHEDTNPSWRSHEGETALLLACRHNTGHNAYKTVETLLKYKSDPNIGDNEEETPLLAATRSGHTGCVQLLAKHRAVDVNRGDCGGWTPLHESTTRGDLVMTQTLISCGAKMDAKDECGMTPIFTAAQHGRLDCLTVLVEEAVRQHMPFLLDEGANDGATPVMIAAQQGFTHCIDFLITAGANPNSYANDGVNAIHLAAECGHHKTLELLLQKMDVKDIENQLRPELPELKLRNPLHLAISSDRMKCLKVMLKSGFGVNTIDYIFEQKFSLSMPPPKYITPLSLAVALNHWDAARQLVRYGADVNATHPNAYAPSHCVFSVIDTEYESGGDDSDSTRMLDLLCRHGADVNYCRTESEPNELLHALFQPTFLQVLLRYGLDIRTCFKEGYIGRFLSLSFHLVTLHWYHNVLPVVVGVIERNNVVREHMTALANHIESIYKMRFGIDEYNDSVWAPVFDLFDRPHSLKECARFALRRHMYSKCRRLNHSFPDTIESLDLPISLRHYLLFKEFSVEPILV</sequence>
<keyword evidence="5" id="KW-0528">Neurotoxin</keyword>
<dbReference type="GO" id="GO:0044218">
    <property type="term" value="C:other organism cell membrane"/>
    <property type="evidence" value="ECO:0007669"/>
    <property type="project" value="UniProtKB-KW"/>
</dbReference>
<dbReference type="EMBL" id="CAJPVJ010010605">
    <property type="protein sequence ID" value="CAG2173323.1"/>
    <property type="molecule type" value="Genomic_DNA"/>
</dbReference>
<evidence type="ECO:0000313" key="10">
    <source>
        <dbReference type="EMBL" id="CAD7656136.1"/>
    </source>
</evidence>
<dbReference type="AlphaFoldDB" id="A0A7R9M9X1"/>
<dbReference type="Gene3D" id="1.25.40.20">
    <property type="entry name" value="Ankyrin repeat-containing domain"/>
    <property type="match status" value="4"/>
</dbReference>
<feature type="repeat" description="ANK" evidence="8">
    <location>
        <begin position="304"/>
        <end position="336"/>
    </location>
</feature>
<evidence type="ECO:0000256" key="2">
    <source>
        <dbReference type="ARBA" id="ARBA00022483"/>
    </source>
</evidence>
<evidence type="ECO:0000256" key="3">
    <source>
        <dbReference type="ARBA" id="ARBA00022537"/>
    </source>
</evidence>
<dbReference type="PROSITE" id="PS50088">
    <property type="entry name" value="ANK_REPEAT"/>
    <property type="match status" value="5"/>
</dbReference>
<keyword evidence="7" id="KW-1053">Target membrane</keyword>
<evidence type="ECO:0000259" key="9">
    <source>
        <dbReference type="SMART" id="SM00969"/>
    </source>
</evidence>
<organism evidence="10">
    <name type="scientific">Oppiella nova</name>
    <dbReference type="NCBI Taxonomy" id="334625"/>
    <lineage>
        <taxon>Eukaryota</taxon>
        <taxon>Metazoa</taxon>
        <taxon>Ecdysozoa</taxon>
        <taxon>Arthropoda</taxon>
        <taxon>Chelicerata</taxon>
        <taxon>Arachnida</taxon>
        <taxon>Acari</taxon>
        <taxon>Acariformes</taxon>
        <taxon>Sarcoptiformes</taxon>
        <taxon>Oribatida</taxon>
        <taxon>Brachypylina</taxon>
        <taxon>Oppioidea</taxon>
        <taxon>Oppiidae</taxon>
        <taxon>Oppiella</taxon>
    </lineage>
</organism>
<keyword evidence="7" id="KW-0472">Membrane</keyword>
<keyword evidence="6 8" id="KW-0040">ANK repeat</keyword>
<evidence type="ECO:0000256" key="7">
    <source>
        <dbReference type="ARBA" id="ARBA00023298"/>
    </source>
</evidence>
<dbReference type="GO" id="GO:0044231">
    <property type="term" value="C:host cell presynaptic membrane"/>
    <property type="evidence" value="ECO:0007669"/>
    <property type="project" value="UniProtKB-KW"/>
</dbReference>
<dbReference type="SMART" id="SM00248">
    <property type="entry name" value="ANK"/>
    <property type="match status" value="11"/>
</dbReference>
<dbReference type="Pfam" id="PF12796">
    <property type="entry name" value="Ank_2"/>
    <property type="match status" value="2"/>
</dbReference>
<dbReference type="PANTHER" id="PTHR24198:SF190">
    <property type="entry name" value="DYNEIN HEAVY CHAIN 12, AXONEMAL-LIKE"/>
    <property type="match status" value="1"/>
</dbReference>
<proteinExistence type="predicted"/>
<protein>
    <recommendedName>
        <fullName evidence="9">SOCS box domain-containing protein</fullName>
    </recommendedName>
</protein>
<dbReference type="PANTHER" id="PTHR24198">
    <property type="entry name" value="ANKYRIN REPEAT AND PROTEIN KINASE DOMAIN-CONTAINING PROTEIN"/>
    <property type="match status" value="1"/>
</dbReference>
<keyword evidence="4" id="KW-0677">Repeat</keyword>
<dbReference type="Proteomes" id="UP000728032">
    <property type="component" value="Unassembled WGS sequence"/>
</dbReference>